<evidence type="ECO:0000313" key="5">
    <source>
        <dbReference type="Proteomes" id="UP000681131"/>
    </source>
</evidence>
<gene>
    <name evidence="2" type="ORF">CDH04_06535</name>
    <name evidence="3" type="ORF">FZC43_06535</name>
</gene>
<name>A0A2Z4XZI7_9GAMM</name>
<dbReference type="EMBL" id="CP043424">
    <property type="protein sequence ID" value="QIW12326.1"/>
    <property type="molecule type" value="Genomic_DNA"/>
</dbReference>
<dbReference type="AlphaFoldDB" id="A0A2Z4XZI7"/>
<dbReference type="OrthoDB" id="5605680at2"/>
<dbReference type="Proteomes" id="UP000681131">
    <property type="component" value="Chromosome"/>
</dbReference>
<organism evidence="2 4">
    <name type="scientific">Francisella adeliensis</name>
    <dbReference type="NCBI Taxonomy" id="2007306"/>
    <lineage>
        <taxon>Bacteria</taxon>
        <taxon>Pseudomonadati</taxon>
        <taxon>Pseudomonadota</taxon>
        <taxon>Gammaproteobacteria</taxon>
        <taxon>Thiotrichales</taxon>
        <taxon>Francisellaceae</taxon>
        <taxon>Francisella</taxon>
    </lineage>
</organism>
<dbReference type="PROSITE" id="PS00409">
    <property type="entry name" value="PROKAR_NTER_METHYL"/>
    <property type="match status" value="1"/>
</dbReference>
<dbReference type="InterPro" id="IPR012902">
    <property type="entry name" value="N_methyl_site"/>
</dbReference>
<protein>
    <submittedName>
        <fullName evidence="3">Prepilin-type N-terminal cleavage/methylation domain-containing protein</fullName>
    </submittedName>
</protein>
<accession>A0A2Z4XZI7</accession>
<evidence type="ECO:0000313" key="2">
    <source>
        <dbReference type="EMBL" id="AXA34086.1"/>
    </source>
</evidence>
<keyword evidence="1" id="KW-0472">Membrane</keyword>
<dbReference type="EMBL" id="CP021781">
    <property type="protein sequence ID" value="AXA34086.1"/>
    <property type="molecule type" value="Genomic_DNA"/>
</dbReference>
<keyword evidence="1" id="KW-0812">Transmembrane</keyword>
<keyword evidence="1" id="KW-1133">Transmembrane helix</keyword>
<keyword evidence="5" id="KW-1185">Reference proteome</keyword>
<reference evidence="2 4" key="1">
    <citation type="submission" date="2017-06" db="EMBL/GenBank/DDBJ databases">
        <title>Complete genome of Francisella adeliensis.</title>
        <authorList>
            <person name="Vallesi A."/>
            <person name="Sjodin A."/>
        </authorList>
    </citation>
    <scope>NUCLEOTIDE SEQUENCE [LARGE SCALE GENOMIC DNA]</scope>
    <source>
        <strain evidence="2 4">FDC440</strain>
    </source>
</reference>
<dbReference type="Pfam" id="PF07963">
    <property type="entry name" value="N_methyl"/>
    <property type="match status" value="1"/>
</dbReference>
<dbReference type="KEGG" id="fad:CDH04_06535"/>
<evidence type="ECO:0000313" key="3">
    <source>
        <dbReference type="EMBL" id="QIW12326.1"/>
    </source>
</evidence>
<dbReference type="Proteomes" id="UP000251120">
    <property type="component" value="Chromosome"/>
</dbReference>
<feature type="transmembrane region" description="Helical" evidence="1">
    <location>
        <begin position="12"/>
        <end position="35"/>
    </location>
</feature>
<evidence type="ECO:0000256" key="1">
    <source>
        <dbReference type="SAM" id="Phobius"/>
    </source>
</evidence>
<sequence length="302" mass="33629">MFKINRLQKGITLIEILVAMAVSAIVMTMAVSIFLSSKKNYQYTKTVAQNDVKVLNTQELLYSAITNAGLSCKYGTQTQRYINRTTENLNDLNFAVNKSAVRFGDIASIGSYLKYTLPVKSQGLLYQEDSDYIMVKNESLSASLESKPTSYTLNVDNPLEPVANDFLAICNDDEIDIVKATASNNNQIKLAAAPLGDYHRGDYVGKFAVNIFYIADTGEKDKLGHTIEGLFLYTKNGSGLANSQLLISGVSNLKVSFANTYRKKLRWKQIYNTTDLEDVDSSALRITFKIKGKKFEKVILLK</sequence>
<evidence type="ECO:0000313" key="4">
    <source>
        <dbReference type="Proteomes" id="UP000251120"/>
    </source>
</evidence>
<dbReference type="NCBIfam" id="TIGR02532">
    <property type="entry name" value="IV_pilin_GFxxxE"/>
    <property type="match status" value="1"/>
</dbReference>
<reference evidence="3 5" key="2">
    <citation type="submission" date="2019-08" db="EMBL/GenBank/DDBJ databases">
        <title>Complete genome sequences of Francisella adeliensis (FSC1325 and FSC1326).</title>
        <authorList>
            <person name="Ohrman C."/>
            <person name="Uneklint I."/>
            <person name="Vallesi A."/>
            <person name="Karlsson L."/>
            <person name="Sjodin A."/>
        </authorList>
    </citation>
    <scope>NUCLEOTIDE SEQUENCE [LARGE SCALE GENOMIC DNA]</scope>
    <source>
        <strain evidence="3 5">FSC1325</strain>
    </source>
</reference>
<proteinExistence type="predicted"/>
<dbReference type="RefSeq" id="WP_112870262.1">
    <property type="nucleotide sequence ID" value="NZ_CP021781.1"/>
</dbReference>